<protein>
    <submittedName>
        <fullName evidence="3">Uncharacterized protein</fullName>
    </submittedName>
</protein>
<dbReference type="AlphaFoldDB" id="A0A0F9DHK7"/>
<sequence>MAPFIGPVQLPTTAAAPAPTKSNAQKRCEGKGGVWNEETKTCKLPEEPRPTTTSPEREKELFGGVGVEPKPTKIITDERGRPTGIELPSGRTLLGLGREDIERITGKATGEVIGAQEAAAQEQEQRRLGGIEAERTRISEEERPERRQLDPATSALERVPVLGGTFGVIKDTLQNIVLKTVPEGEFKEAFKEALGAATPEELRTLALTQIEKQEIEKGLTASEQFGAFLEGTGLSRFSIFGLSVSDLVETPSGNVDEVIKKIRKEKKRIANIETNVKLGYLPIADAQAQIIDIENNIQEGESRLILLINNSPELKFNSDKINTIETEILLTREKVFQAKQNILTGQTENPAEIAILQQLLLTQEPEE</sequence>
<organism evidence="3">
    <name type="scientific">marine sediment metagenome</name>
    <dbReference type="NCBI Taxonomy" id="412755"/>
    <lineage>
        <taxon>unclassified sequences</taxon>
        <taxon>metagenomes</taxon>
        <taxon>ecological metagenomes</taxon>
    </lineage>
</organism>
<feature type="region of interest" description="Disordered" evidence="2">
    <location>
        <begin position="1"/>
        <end position="85"/>
    </location>
</feature>
<dbReference type="EMBL" id="LAZR01031599">
    <property type="protein sequence ID" value="KKL53291.1"/>
    <property type="molecule type" value="Genomic_DNA"/>
</dbReference>
<feature type="compositionally biased region" description="Low complexity" evidence="2">
    <location>
        <begin position="11"/>
        <end position="20"/>
    </location>
</feature>
<comment type="caution">
    <text evidence="3">The sequence shown here is derived from an EMBL/GenBank/DDBJ whole genome shotgun (WGS) entry which is preliminary data.</text>
</comment>
<feature type="compositionally biased region" description="Basic and acidic residues" evidence="2">
    <location>
        <begin position="37"/>
        <end position="61"/>
    </location>
</feature>
<evidence type="ECO:0000256" key="1">
    <source>
        <dbReference type="SAM" id="Coils"/>
    </source>
</evidence>
<accession>A0A0F9DHK7</accession>
<gene>
    <name evidence="3" type="ORF">LCGC14_2276910</name>
</gene>
<evidence type="ECO:0000313" key="3">
    <source>
        <dbReference type="EMBL" id="KKL53291.1"/>
    </source>
</evidence>
<feature type="coiled-coil region" evidence="1">
    <location>
        <begin position="255"/>
        <end position="303"/>
    </location>
</feature>
<evidence type="ECO:0000256" key="2">
    <source>
        <dbReference type="SAM" id="MobiDB-lite"/>
    </source>
</evidence>
<keyword evidence="1" id="KW-0175">Coiled coil</keyword>
<name>A0A0F9DHK7_9ZZZZ</name>
<proteinExistence type="predicted"/>
<reference evidence="3" key="1">
    <citation type="journal article" date="2015" name="Nature">
        <title>Complex archaea that bridge the gap between prokaryotes and eukaryotes.</title>
        <authorList>
            <person name="Spang A."/>
            <person name="Saw J.H."/>
            <person name="Jorgensen S.L."/>
            <person name="Zaremba-Niedzwiedzka K."/>
            <person name="Martijn J."/>
            <person name="Lind A.E."/>
            <person name="van Eijk R."/>
            <person name="Schleper C."/>
            <person name="Guy L."/>
            <person name="Ettema T.J."/>
        </authorList>
    </citation>
    <scope>NUCLEOTIDE SEQUENCE</scope>
</reference>